<evidence type="ECO:0000313" key="3">
    <source>
        <dbReference type="EMBL" id="GAH44293.1"/>
    </source>
</evidence>
<gene>
    <name evidence="3" type="ORF">S03H2_19222</name>
</gene>
<dbReference type="SUPFAM" id="SSF53756">
    <property type="entry name" value="UDP-Glycosyltransferase/glycogen phosphorylase"/>
    <property type="match status" value="1"/>
</dbReference>
<dbReference type="InterPro" id="IPR050194">
    <property type="entry name" value="Glycosyltransferase_grp1"/>
</dbReference>
<dbReference type="PANTHER" id="PTHR45947">
    <property type="entry name" value="SULFOQUINOVOSYL TRANSFERASE SQD2"/>
    <property type="match status" value="1"/>
</dbReference>
<name>X1HG58_9ZZZZ</name>
<organism evidence="3">
    <name type="scientific">marine sediment metagenome</name>
    <dbReference type="NCBI Taxonomy" id="412755"/>
    <lineage>
        <taxon>unclassified sequences</taxon>
        <taxon>metagenomes</taxon>
        <taxon>ecological metagenomes</taxon>
    </lineage>
</organism>
<dbReference type="Gene3D" id="3.40.50.2000">
    <property type="entry name" value="Glycogen Phosphorylase B"/>
    <property type="match status" value="2"/>
</dbReference>
<comment type="caution">
    <text evidence="3">The sequence shown here is derived from an EMBL/GenBank/DDBJ whole genome shotgun (WGS) entry which is preliminary data.</text>
</comment>
<sequence length="312" mass="35856">LYSPIGMITAIRKELNKFDIIHLNEFRSFQSIIVHRYAKRYGIPYVLQARGSLPRIMTKQRLKRVYDILWGYRLLRNASKVVALTQIEAEQYKSMGVSQDRIEIVPNGIDLAEFESLPQRGEFRKKWRINNSQKIVLFLSRIHKIKGPDLLARAFATLLRDFDNIKLVIVGPDDGYLPVLKKLIQELNIEEKVLFTGLLHGRDKLTAYIDADVYVLPSAYEIFGRTLLEACACGTPIIVTDRCGIADVIDGQAGLAIPYDKDALGKALRDILNDDQMRRRFGEKAKLLVREKFNWSVIAERIEDTYKQCLNQ</sequence>
<feature type="non-terminal residue" evidence="3">
    <location>
        <position position="1"/>
    </location>
</feature>
<dbReference type="EMBL" id="BARU01010025">
    <property type="protein sequence ID" value="GAH44293.1"/>
    <property type="molecule type" value="Genomic_DNA"/>
</dbReference>
<accession>X1HG58</accession>
<evidence type="ECO:0000259" key="2">
    <source>
        <dbReference type="Pfam" id="PF13439"/>
    </source>
</evidence>
<dbReference type="InterPro" id="IPR028098">
    <property type="entry name" value="Glyco_trans_4-like_N"/>
</dbReference>
<reference evidence="3" key="1">
    <citation type="journal article" date="2014" name="Front. Microbiol.">
        <title>High frequency of phylogenetically diverse reductive dehalogenase-homologous genes in deep subseafloor sedimentary metagenomes.</title>
        <authorList>
            <person name="Kawai M."/>
            <person name="Futagami T."/>
            <person name="Toyoda A."/>
            <person name="Takaki Y."/>
            <person name="Nishi S."/>
            <person name="Hori S."/>
            <person name="Arai W."/>
            <person name="Tsubouchi T."/>
            <person name="Morono Y."/>
            <person name="Uchiyama I."/>
            <person name="Ito T."/>
            <person name="Fujiyama A."/>
            <person name="Inagaki F."/>
            <person name="Takami H."/>
        </authorList>
    </citation>
    <scope>NUCLEOTIDE SEQUENCE</scope>
    <source>
        <strain evidence="3">Expedition CK06-06</strain>
    </source>
</reference>
<dbReference type="AlphaFoldDB" id="X1HG58"/>
<feature type="domain" description="Glycosyltransferase subfamily 4-like N-terminal" evidence="2">
    <location>
        <begin position="10"/>
        <end position="112"/>
    </location>
</feature>
<proteinExistence type="predicted"/>
<evidence type="ECO:0008006" key="4">
    <source>
        <dbReference type="Google" id="ProtNLM"/>
    </source>
</evidence>
<feature type="domain" description="Glycosyl transferase family 1" evidence="1">
    <location>
        <begin position="120"/>
        <end position="286"/>
    </location>
</feature>
<dbReference type="Pfam" id="PF13439">
    <property type="entry name" value="Glyco_transf_4"/>
    <property type="match status" value="1"/>
</dbReference>
<evidence type="ECO:0000259" key="1">
    <source>
        <dbReference type="Pfam" id="PF00534"/>
    </source>
</evidence>
<protein>
    <recommendedName>
        <fullName evidence="4">Glycosyltransferase subfamily 4-like N-terminal domain-containing protein</fullName>
    </recommendedName>
</protein>
<dbReference type="InterPro" id="IPR001296">
    <property type="entry name" value="Glyco_trans_1"/>
</dbReference>
<dbReference type="PANTHER" id="PTHR45947:SF3">
    <property type="entry name" value="SULFOQUINOVOSYL TRANSFERASE SQD2"/>
    <property type="match status" value="1"/>
</dbReference>
<dbReference type="Pfam" id="PF00534">
    <property type="entry name" value="Glycos_transf_1"/>
    <property type="match status" value="1"/>
</dbReference>
<dbReference type="GO" id="GO:0016757">
    <property type="term" value="F:glycosyltransferase activity"/>
    <property type="evidence" value="ECO:0007669"/>
    <property type="project" value="InterPro"/>
</dbReference>